<dbReference type="Proteomes" id="UP000517916">
    <property type="component" value="Unassembled WGS sequence"/>
</dbReference>
<dbReference type="Gene3D" id="1.10.3720.10">
    <property type="entry name" value="MetI-like"/>
    <property type="match status" value="1"/>
</dbReference>
<feature type="domain" description="ABC transmembrane type-1" evidence="7">
    <location>
        <begin position="27"/>
        <end position="206"/>
    </location>
</feature>
<gene>
    <name evidence="8" type="ORF">BC739_003659</name>
</gene>
<reference evidence="8 9" key="1">
    <citation type="submission" date="2020-08" db="EMBL/GenBank/DDBJ databases">
        <title>Genomic Encyclopedia of Archaeal and Bacterial Type Strains, Phase II (KMG-II): from individual species to whole genera.</title>
        <authorList>
            <person name="Goeker M."/>
        </authorList>
    </citation>
    <scope>NUCLEOTIDE SEQUENCE [LARGE SCALE GENOMIC DNA]</scope>
    <source>
        <strain evidence="8 9">DSM 43850</strain>
    </source>
</reference>
<evidence type="ECO:0000313" key="8">
    <source>
        <dbReference type="EMBL" id="MBA8926460.1"/>
    </source>
</evidence>
<keyword evidence="5 6" id="KW-0472">Membrane</keyword>
<dbReference type="PANTHER" id="PTHR30177:SF33">
    <property type="entry name" value="POSSIBLE OSMOPROTECTANT (GLYCINE BETAINE_CARNITINE_CHOLINE_L-PROLINE) TRANSPORT INTEGRAL MEMBRANE PROTEIN ABC TRANSPORTER PROZ"/>
    <property type="match status" value="1"/>
</dbReference>
<evidence type="ECO:0000256" key="2">
    <source>
        <dbReference type="ARBA" id="ARBA00022448"/>
    </source>
</evidence>
<comment type="caution">
    <text evidence="8">The sequence shown here is derived from an EMBL/GenBank/DDBJ whole genome shotgun (WGS) entry which is preliminary data.</text>
</comment>
<name>A0ABR6BI83_9PSEU</name>
<dbReference type="RefSeq" id="WP_182837782.1">
    <property type="nucleotide sequence ID" value="NZ_BAAABQ010000009.1"/>
</dbReference>
<dbReference type="InterPro" id="IPR035906">
    <property type="entry name" value="MetI-like_sf"/>
</dbReference>
<dbReference type="EMBL" id="JACJID010000002">
    <property type="protein sequence ID" value="MBA8926460.1"/>
    <property type="molecule type" value="Genomic_DNA"/>
</dbReference>
<dbReference type="CDD" id="cd06261">
    <property type="entry name" value="TM_PBP2"/>
    <property type="match status" value="1"/>
</dbReference>
<protein>
    <submittedName>
        <fullName evidence="8">Osmoprotectant transport system permease protein</fullName>
    </submittedName>
</protein>
<dbReference type="InterPro" id="IPR051204">
    <property type="entry name" value="ABC_transp_perm/SBD"/>
</dbReference>
<keyword evidence="9" id="KW-1185">Reference proteome</keyword>
<evidence type="ECO:0000259" key="7">
    <source>
        <dbReference type="PROSITE" id="PS50928"/>
    </source>
</evidence>
<proteinExistence type="inferred from homology"/>
<dbReference type="SUPFAM" id="SSF161098">
    <property type="entry name" value="MetI-like"/>
    <property type="match status" value="1"/>
</dbReference>
<sequence length="228" mass="22992">MDFVSLLIGWLSDAAHWAGSDGVPVRVLEHLEYTVISLLIAVVIGFPLGALVGHTGRGGLLLVGAANGLRALPTLGVLTIVVLLAGIGVVPAIAGLVLLAVPPVMAGTYAGIRAVEPIIVDAARGVGMREWKVLASVEVPNAMPLIFGGVRSAALQVVATATVAAYVGLGGLGRYVFDGLAIRDYAQVASGALVVAVLAVVVDLVFIGLQRLVVSPGLAPAKSGKASA</sequence>
<evidence type="ECO:0000313" key="9">
    <source>
        <dbReference type="Proteomes" id="UP000517916"/>
    </source>
</evidence>
<organism evidence="8 9">
    <name type="scientific">Kutzneria viridogrisea</name>
    <dbReference type="NCBI Taxonomy" id="47990"/>
    <lineage>
        <taxon>Bacteria</taxon>
        <taxon>Bacillati</taxon>
        <taxon>Actinomycetota</taxon>
        <taxon>Actinomycetes</taxon>
        <taxon>Pseudonocardiales</taxon>
        <taxon>Pseudonocardiaceae</taxon>
        <taxon>Kutzneria</taxon>
    </lineage>
</organism>
<evidence type="ECO:0000256" key="5">
    <source>
        <dbReference type="ARBA" id="ARBA00023136"/>
    </source>
</evidence>
<dbReference type="Pfam" id="PF00528">
    <property type="entry name" value="BPD_transp_1"/>
    <property type="match status" value="1"/>
</dbReference>
<evidence type="ECO:0000256" key="4">
    <source>
        <dbReference type="ARBA" id="ARBA00022989"/>
    </source>
</evidence>
<keyword evidence="3 6" id="KW-0812">Transmembrane</keyword>
<feature type="transmembrane region" description="Helical" evidence="6">
    <location>
        <begin position="188"/>
        <end position="209"/>
    </location>
</feature>
<evidence type="ECO:0000256" key="6">
    <source>
        <dbReference type="RuleBase" id="RU363032"/>
    </source>
</evidence>
<accession>A0ABR6BI83</accession>
<comment type="subcellular location">
    <subcellularLocation>
        <location evidence="6">Cell membrane</location>
        <topology evidence="6">Multi-pass membrane protein</topology>
    </subcellularLocation>
    <subcellularLocation>
        <location evidence="1">Membrane</location>
        <topology evidence="1">Multi-pass membrane protein</topology>
    </subcellularLocation>
</comment>
<comment type="similarity">
    <text evidence="6">Belongs to the binding-protein-dependent transport system permease family.</text>
</comment>
<evidence type="ECO:0000256" key="1">
    <source>
        <dbReference type="ARBA" id="ARBA00004141"/>
    </source>
</evidence>
<feature type="transmembrane region" description="Helical" evidence="6">
    <location>
        <begin position="75"/>
        <end position="101"/>
    </location>
</feature>
<feature type="transmembrane region" description="Helical" evidence="6">
    <location>
        <begin position="153"/>
        <end position="176"/>
    </location>
</feature>
<dbReference type="InterPro" id="IPR000515">
    <property type="entry name" value="MetI-like"/>
</dbReference>
<evidence type="ECO:0000256" key="3">
    <source>
        <dbReference type="ARBA" id="ARBA00022692"/>
    </source>
</evidence>
<keyword evidence="4 6" id="KW-1133">Transmembrane helix</keyword>
<feature type="transmembrane region" description="Helical" evidence="6">
    <location>
        <begin position="36"/>
        <end position="54"/>
    </location>
</feature>
<dbReference type="PROSITE" id="PS50928">
    <property type="entry name" value="ABC_TM1"/>
    <property type="match status" value="1"/>
</dbReference>
<dbReference type="PANTHER" id="PTHR30177">
    <property type="entry name" value="GLYCINE BETAINE/L-PROLINE TRANSPORT SYSTEM PERMEASE PROTEIN PROW"/>
    <property type="match status" value="1"/>
</dbReference>
<keyword evidence="2 6" id="KW-0813">Transport</keyword>